<feature type="region of interest" description="Disordered" evidence="1">
    <location>
        <begin position="84"/>
        <end position="122"/>
    </location>
</feature>
<dbReference type="EMBL" id="CP000031">
    <property type="protein sequence ID" value="AAV95828.1"/>
    <property type="molecule type" value="Genomic_DNA"/>
</dbReference>
<keyword evidence="3" id="KW-1185">Reference proteome</keyword>
<reference evidence="2 3" key="1">
    <citation type="journal article" date="2004" name="Nature">
        <title>Genome sequence of Silicibacter pomeroyi reveals adaptations to the marine environment.</title>
        <authorList>
            <person name="Moran M.A."/>
            <person name="Buchan A."/>
            <person name="Gonzalez J.M."/>
            <person name="Heidelberg J.F."/>
            <person name="Whitman W.B."/>
            <person name="Kiene R.P."/>
            <person name="Henriksen J.R."/>
            <person name="King G.M."/>
            <person name="Belas R."/>
            <person name="Fuqua C."/>
            <person name="Brinkac L."/>
            <person name="Lewis M."/>
            <person name="Johri S."/>
            <person name="Weaver B."/>
            <person name="Pai G."/>
            <person name="Eisen J.A."/>
            <person name="Rahe E."/>
            <person name="Sheldon W.M."/>
            <person name="Ye W."/>
            <person name="Miller T.R."/>
            <person name="Carlton J."/>
            <person name="Rasko D.A."/>
            <person name="Paulsen I.T."/>
            <person name="Ren Q."/>
            <person name="Daugherty S.C."/>
            <person name="Deboy R.T."/>
            <person name="Dodson R.J."/>
            <person name="Durkin A.S."/>
            <person name="Madupu R."/>
            <person name="Nelson W.C."/>
            <person name="Sullivan S.A."/>
            <person name="Rosovitz M.J."/>
            <person name="Haft D.H."/>
            <person name="Selengut J."/>
            <person name="Ward N."/>
        </authorList>
    </citation>
    <scope>NUCLEOTIDE SEQUENCE [LARGE SCALE GENOMIC DNA]</scope>
    <source>
        <strain evidence="3">ATCC 700808 / DSM 15171 / DSS-3</strain>
    </source>
</reference>
<dbReference type="eggNOG" id="ENOG5030UZV">
    <property type="taxonomic scope" value="Bacteria"/>
</dbReference>
<sequence>MGRDMFGVVLWSDSDDQKAVIWCEDHGDLAFYRRTDAQAPVSLDVGDWVQFDLVTERKQRLAFNPRLIDQGSYRGLPDLLREAETEGTGGAAPEGPVAKVIPFSGPAGRKRDRLPNGEACHA</sequence>
<accession>Q5LQB3</accession>
<dbReference type="Proteomes" id="UP000001023">
    <property type="component" value="Chromosome"/>
</dbReference>
<dbReference type="AlphaFoldDB" id="Q5LQB3"/>
<name>Q5LQB3_RUEPO</name>
<evidence type="ECO:0000313" key="2">
    <source>
        <dbReference type="EMBL" id="AAV95828.1"/>
    </source>
</evidence>
<protein>
    <submittedName>
        <fullName evidence="2">Uncharacterized protein</fullName>
    </submittedName>
</protein>
<dbReference type="PaxDb" id="246200-SPO2580"/>
<gene>
    <name evidence="2" type="ordered locus">SPO2580</name>
</gene>
<evidence type="ECO:0000313" key="3">
    <source>
        <dbReference type="Proteomes" id="UP000001023"/>
    </source>
</evidence>
<dbReference type="HOGENOM" id="CLU_2119873_0_0_5"/>
<dbReference type="KEGG" id="sil:SPO2580"/>
<evidence type="ECO:0000256" key="1">
    <source>
        <dbReference type="SAM" id="MobiDB-lite"/>
    </source>
</evidence>
<organism evidence="2 3">
    <name type="scientific">Ruegeria pomeroyi (strain ATCC 700808 / DSM 15171 / DSS-3)</name>
    <name type="common">Silicibacter pomeroyi</name>
    <dbReference type="NCBI Taxonomy" id="246200"/>
    <lineage>
        <taxon>Bacteria</taxon>
        <taxon>Pseudomonadati</taxon>
        <taxon>Pseudomonadota</taxon>
        <taxon>Alphaproteobacteria</taxon>
        <taxon>Rhodobacterales</taxon>
        <taxon>Roseobacteraceae</taxon>
        <taxon>Ruegeria</taxon>
    </lineage>
</organism>
<reference evidence="2 3" key="2">
    <citation type="journal article" date="2014" name="Stand. Genomic Sci.">
        <title>An updated genome annotation for the model marine bacterium Ruegeria pomeroyi DSS-3.</title>
        <authorList>
            <person name="Rivers A.R."/>
            <person name="Smith C.B."/>
            <person name="Moran M.A."/>
        </authorList>
    </citation>
    <scope>GENOME REANNOTATION</scope>
    <source>
        <strain evidence="3">ATCC 700808 / DSM 15171 / DSS-3</strain>
    </source>
</reference>
<dbReference type="STRING" id="246200.SPO2580"/>
<proteinExistence type="predicted"/>